<protein>
    <submittedName>
        <fullName evidence="1">Uncharacterized protein</fullName>
    </submittedName>
</protein>
<organism evidence="1 2">
    <name type="scientific">Lactobacillus bombicola</name>
    <dbReference type="NCBI Taxonomy" id="1505723"/>
    <lineage>
        <taxon>Bacteria</taxon>
        <taxon>Bacillati</taxon>
        <taxon>Bacillota</taxon>
        <taxon>Bacilli</taxon>
        <taxon>Lactobacillales</taxon>
        <taxon>Lactobacillaceae</taxon>
        <taxon>Lactobacillus</taxon>
    </lineage>
</organism>
<sequence length="110" mass="13371">MRRKEAVQKRKRFVKKCSINQLFEKIVKVRMFGKFWINGQDGNFYQIEGNQEIIVSEKHEYIGMVQPLNYVYQNMQVGYDLHGNPVCYRKNVFSKKRESLVWCRRFKKEL</sequence>
<reference evidence="1 2" key="1">
    <citation type="submission" date="2018-07" db="EMBL/GenBank/DDBJ databases">
        <title>Genome sequences of six Lactobacillus spp. isolated from bumble bee guts.</title>
        <authorList>
            <person name="Motta E.V.S."/>
            <person name="Moran N.A."/>
        </authorList>
    </citation>
    <scope>NUCLEOTIDE SEQUENCE [LARGE SCALE GENOMIC DNA]</scope>
    <source>
        <strain evidence="1 2">OCC3</strain>
    </source>
</reference>
<evidence type="ECO:0000313" key="2">
    <source>
        <dbReference type="Proteomes" id="UP000265862"/>
    </source>
</evidence>
<dbReference type="EMBL" id="QOCV01000003">
    <property type="protein sequence ID" value="RHW55078.1"/>
    <property type="molecule type" value="Genomic_DNA"/>
</dbReference>
<name>A0A396SSW3_9LACO</name>
<comment type="caution">
    <text evidence="1">The sequence shown here is derived from an EMBL/GenBank/DDBJ whole genome shotgun (WGS) entry which is preliminary data.</text>
</comment>
<dbReference type="AlphaFoldDB" id="A0A396SSW3"/>
<dbReference type="Proteomes" id="UP000265862">
    <property type="component" value="Unassembled WGS sequence"/>
</dbReference>
<proteinExistence type="predicted"/>
<accession>A0A396SSW3</accession>
<dbReference type="RefSeq" id="WP_118897609.1">
    <property type="nucleotide sequence ID" value="NZ_QOCV01000003.1"/>
</dbReference>
<gene>
    <name evidence="1" type="ORF">DS835_01505</name>
</gene>
<evidence type="ECO:0000313" key="1">
    <source>
        <dbReference type="EMBL" id="RHW55078.1"/>
    </source>
</evidence>